<protein>
    <submittedName>
        <fullName evidence="7">Metal ABC transporter ATP-binding protein</fullName>
    </submittedName>
</protein>
<evidence type="ECO:0000256" key="1">
    <source>
        <dbReference type="ARBA" id="ARBA00005417"/>
    </source>
</evidence>
<dbReference type="RefSeq" id="WP_256790778.1">
    <property type="nucleotide sequence ID" value="NZ_JANIID010000013.1"/>
</dbReference>
<dbReference type="SMART" id="SM00382">
    <property type="entry name" value="AAA"/>
    <property type="match status" value="1"/>
</dbReference>
<feature type="domain" description="ABC transporter" evidence="6">
    <location>
        <begin position="35"/>
        <end position="268"/>
    </location>
</feature>
<evidence type="ECO:0000256" key="4">
    <source>
        <dbReference type="ARBA" id="ARBA00022840"/>
    </source>
</evidence>
<evidence type="ECO:0000256" key="3">
    <source>
        <dbReference type="ARBA" id="ARBA00022741"/>
    </source>
</evidence>
<dbReference type="Proteomes" id="UP001142374">
    <property type="component" value="Unassembled WGS sequence"/>
</dbReference>
<feature type="region of interest" description="Disordered" evidence="5">
    <location>
        <begin position="281"/>
        <end position="305"/>
    </location>
</feature>
<feature type="region of interest" description="Disordered" evidence="5">
    <location>
        <begin position="1"/>
        <end position="24"/>
    </location>
</feature>
<keyword evidence="3" id="KW-0547">Nucleotide-binding</keyword>
<accession>A0A9X2LHZ6</accession>
<dbReference type="Gene3D" id="3.40.50.300">
    <property type="entry name" value="P-loop containing nucleotide triphosphate hydrolases"/>
    <property type="match status" value="1"/>
</dbReference>
<dbReference type="EMBL" id="JANIID010000013">
    <property type="protein sequence ID" value="MCQ8771356.1"/>
    <property type="molecule type" value="Genomic_DNA"/>
</dbReference>
<dbReference type="Pfam" id="PF00005">
    <property type="entry name" value="ABC_tran"/>
    <property type="match status" value="1"/>
</dbReference>
<evidence type="ECO:0000313" key="7">
    <source>
        <dbReference type="EMBL" id="MCQ8771356.1"/>
    </source>
</evidence>
<name>A0A9X2LHZ6_9ACTN</name>
<dbReference type="CDD" id="cd03235">
    <property type="entry name" value="ABC_Metallic_Cations"/>
    <property type="match status" value="1"/>
</dbReference>
<organism evidence="7 8">
    <name type="scientific">Streptomyces telluris</name>
    <dbReference type="NCBI Taxonomy" id="2720021"/>
    <lineage>
        <taxon>Bacteria</taxon>
        <taxon>Bacillati</taxon>
        <taxon>Actinomycetota</taxon>
        <taxon>Actinomycetes</taxon>
        <taxon>Kitasatosporales</taxon>
        <taxon>Streptomycetaceae</taxon>
        <taxon>Streptomyces</taxon>
    </lineage>
</organism>
<dbReference type="InterPro" id="IPR027417">
    <property type="entry name" value="P-loop_NTPase"/>
</dbReference>
<dbReference type="AlphaFoldDB" id="A0A9X2LHZ6"/>
<dbReference type="SUPFAM" id="SSF52540">
    <property type="entry name" value="P-loop containing nucleoside triphosphate hydrolases"/>
    <property type="match status" value="1"/>
</dbReference>
<proteinExistence type="inferred from homology"/>
<reference evidence="7" key="1">
    <citation type="submission" date="2022-06" db="EMBL/GenBank/DDBJ databases">
        <title>WGS of actinobacteria.</title>
        <authorList>
            <person name="Thawai C."/>
        </authorList>
    </citation>
    <scope>NUCLEOTIDE SEQUENCE</scope>
    <source>
        <strain evidence="7">AA8</strain>
    </source>
</reference>
<evidence type="ECO:0000259" key="6">
    <source>
        <dbReference type="PROSITE" id="PS50893"/>
    </source>
</evidence>
<comment type="similarity">
    <text evidence="1">Belongs to the ABC transporter superfamily.</text>
</comment>
<dbReference type="GO" id="GO:0005524">
    <property type="term" value="F:ATP binding"/>
    <property type="evidence" value="ECO:0007669"/>
    <property type="project" value="UniProtKB-KW"/>
</dbReference>
<feature type="compositionally biased region" description="Basic and acidic residues" evidence="5">
    <location>
        <begin position="286"/>
        <end position="295"/>
    </location>
</feature>
<keyword evidence="8" id="KW-1185">Reference proteome</keyword>
<dbReference type="InterPro" id="IPR003593">
    <property type="entry name" value="AAA+_ATPase"/>
</dbReference>
<dbReference type="PANTHER" id="PTHR42734:SF5">
    <property type="entry name" value="IRON TRANSPORT SYSTEM ATP-BINDING PROTEIN HI_0361-RELATED"/>
    <property type="match status" value="1"/>
</dbReference>
<evidence type="ECO:0000313" key="8">
    <source>
        <dbReference type="Proteomes" id="UP001142374"/>
    </source>
</evidence>
<dbReference type="PROSITE" id="PS50893">
    <property type="entry name" value="ABC_TRANSPORTER_2"/>
    <property type="match status" value="1"/>
</dbReference>
<comment type="caution">
    <text evidence="7">The sequence shown here is derived from an EMBL/GenBank/DDBJ whole genome shotgun (WGS) entry which is preliminary data.</text>
</comment>
<dbReference type="PANTHER" id="PTHR42734">
    <property type="entry name" value="METAL TRANSPORT SYSTEM ATP-BINDING PROTEIN TM_0124-RELATED"/>
    <property type="match status" value="1"/>
</dbReference>
<sequence>MTGHIRSHAVPAAAPERTAPEWAAPEQADPALPAVSLRGAALAYGDRVLWRDLDLDVRPGEFLAVLGPNGSGKTSLLRVLLGRRQLTAGRVAVLGMPPRSGSGHIGYVPQHKALTAPTPLRARDLVRLGLDGHRWGLPRRTAAARQRVEELLAMVGAGPYADVPLGLLSGGELQSIRIAQALAPDPQLLLCDEPLLSLDPHHQRTVTALVDARRRSAGTAVVFVTHEINPVLGLADRVLYLAPGGHRVGATEEVMTSATLSRLYGTRVDVVRVRDRIVVVGAPDDGPGHSHERGDMTAPNGGPPP</sequence>
<keyword evidence="2" id="KW-0813">Transport</keyword>
<dbReference type="InterPro" id="IPR050153">
    <property type="entry name" value="Metal_Ion_Import_ABC"/>
</dbReference>
<evidence type="ECO:0000256" key="5">
    <source>
        <dbReference type="SAM" id="MobiDB-lite"/>
    </source>
</evidence>
<evidence type="ECO:0000256" key="2">
    <source>
        <dbReference type="ARBA" id="ARBA00022448"/>
    </source>
</evidence>
<keyword evidence="4 7" id="KW-0067">ATP-binding</keyword>
<gene>
    <name evidence="7" type="ORF">NQU55_16520</name>
</gene>
<dbReference type="InterPro" id="IPR003439">
    <property type="entry name" value="ABC_transporter-like_ATP-bd"/>
</dbReference>
<dbReference type="GO" id="GO:0016887">
    <property type="term" value="F:ATP hydrolysis activity"/>
    <property type="evidence" value="ECO:0007669"/>
    <property type="project" value="InterPro"/>
</dbReference>